<keyword evidence="5" id="KW-1185">Reference proteome</keyword>
<dbReference type="Pfam" id="PF03358">
    <property type="entry name" value="FMN_red"/>
    <property type="match status" value="1"/>
</dbReference>
<dbReference type="Proteomes" id="UP000445000">
    <property type="component" value="Unassembled WGS sequence"/>
</dbReference>
<keyword evidence="2" id="KW-0288">FMN</keyword>
<evidence type="ECO:0000313" key="4">
    <source>
        <dbReference type="EMBL" id="GFE78189.1"/>
    </source>
</evidence>
<dbReference type="InterPro" id="IPR005025">
    <property type="entry name" value="FMN_Rdtase-like_dom"/>
</dbReference>
<protein>
    <recommendedName>
        <fullName evidence="3">Flavodoxin-like domain-containing protein</fullName>
    </recommendedName>
</protein>
<dbReference type="InterPro" id="IPR008254">
    <property type="entry name" value="Flavodoxin/NO_synth"/>
</dbReference>
<keyword evidence="1" id="KW-0285">Flavoprotein</keyword>
<dbReference type="EMBL" id="BLJN01000001">
    <property type="protein sequence ID" value="GFE78189.1"/>
    <property type="molecule type" value="Genomic_DNA"/>
</dbReference>
<accession>A0A829Y4X5</accession>
<gene>
    <name evidence="4" type="ORF">GCM10011487_01890</name>
</gene>
<name>A0A829Y4X5_9GAMM</name>
<evidence type="ECO:0000259" key="3">
    <source>
        <dbReference type="PROSITE" id="PS50902"/>
    </source>
</evidence>
<organism evidence="4 5">
    <name type="scientific">Steroidobacter agaridevorans</name>
    <dbReference type="NCBI Taxonomy" id="2695856"/>
    <lineage>
        <taxon>Bacteria</taxon>
        <taxon>Pseudomonadati</taxon>
        <taxon>Pseudomonadota</taxon>
        <taxon>Gammaproteobacteria</taxon>
        <taxon>Steroidobacterales</taxon>
        <taxon>Steroidobacteraceae</taxon>
        <taxon>Steroidobacter</taxon>
    </lineage>
</organism>
<dbReference type="GO" id="GO:0016491">
    <property type="term" value="F:oxidoreductase activity"/>
    <property type="evidence" value="ECO:0007669"/>
    <property type="project" value="InterPro"/>
</dbReference>
<dbReference type="InterPro" id="IPR029039">
    <property type="entry name" value="Flavoprotein-like_sf"/>
</dbReference>
<sequence>MPSSTRPHLLLIYAGHAGGRTHAMVEAVKQGVADAGEDVELRALPALEAGVDDLLWAHGLLIGTPEHFGYMAGAIKDFFDRTFYPVQGRVDALPYAIFVSAGNDGTGAVSSIERIALGYRWKRCAEPLIVKGDLSETDRHRCAELGQTLAAGLALGVL</sequence>
<comment type="caution">
    <text evidence="4">The sequence shown here is derived from an EMBL/GenBank/DDBJ whole genome shotgun (WGS) entry which is preliminary data.</text>
</comment>
<dbReference type="SUPFAM" id="SSF52218">
    <property type="entry name" value="Flavoproteins"/>
    <property type="match status" value="1"/>
</dbReference>
<reference evidence="5" key="1">
    <citation type="submission" date="2020-01" db="EMBL/GenBank/DDBJ databases">
        <title>'Steroidobacter agaridevorans' sp. nov., agar-degrading bacteria isolated from rhizosphere soils.</title>
        <authorList>
            <person name="Ikenaga M."/>
            <person name="Kataoka M."/>
            <person name="Murouchi A."/>
            <person name="Katsuragi S."/>
            <person name="Sakai M."/>
        </authorList>
    </citation>
    <scope>NUCLEOTIDE SEQUENCE [LARGE SCALE GENOMIC DNA]</scope>
    <source>
        <strain evidence="5">YU21-B</strain>
    </source>
</reference>
<dbReference type="RefSeq" id="WP_202624880.1">
    <property type="nucleotide sequence ID" value="NZ_BLJN01000001.1"/>
</dbReference>
<evidence type="ECO:0000256" key="2">
    <source>
        <dbReference type="ARBA" id="ARBA00022643"/>
    </source>
</evidence>
<dbReference type="Gene3D" id="3.40.50.360">
    <property type="match status" value="1"/>
</dbReference>
<evidence type="ECO:0000256" key="1">
    <source>
        <dbReference type="ARBA" id="ARBA00022630"/>
    </source>
</evidence>
<proteinExistence type="predicted"/>
<dbReference type="GO" id="GO:0010181">
    <property type="term" value="F:FMN binding"/>
    <property type="evidence" value="ECO:0007669"/>
    <property type="project" value="InterPro"/>
</dbReference>
<dbReference type="PROSITE" id="PS50902">
    <property type="entry name" value="FLAVODOXIN_LIKE"/>
    <property type="match status" value="1"/>
</dbReference>
<dbReference type="AlphaFoldDB" id="A0A829Y4X5"/>
<evidence type="ECO:0000313" key="5">
    <source>
        <dbReference type="Proteomes" id="UP000445000"/>
    </source>
</evidence>
<feature type="domain" description="Flavodoxin-like" evidence="3">
    <location>
        <begin position="10"/>
        <end position="158"/>
    </location>
</feature>